<proteinExistence type="predicted"/>
<dbReference type="EMBL" id="NEVQ01000017">
    <property type="protein sequence ID" value="OZI54300.1"/>
    <property type="molecule type" value="Genomic_DNA"/>
</dbReference>
<gene>
    <name evidence="1" type="ORF">CAL20_17580</name>
</gene>
<evidence type="ECO:0000313" key="2">
    <source>
        <dbReference type="Proteomes" id="UP000216885"/>
    </source>
</evidence>
<reference evidence="1 2" key="1">
    <citation type="submission" date="2017-05" db="EMBL/GenBank/DDBJ databases">
        <title>Complete and WGS of Bordetella genogroups.</title>
        <authorList>
            <person name="Spilker T."/>
            <person name="LiPuma J."/>
        </authorList>
    </citation>
    <scope>NUCLEOTIDE SEQUENCE [LARGE SCALE GENOMIC DNA]</scope>
    <source>
        <strain evidence="1 2">AU9919</strain>
    </source>
</reference>
<name>A0A261TZ93_9BORD</name>
<dbReference type="Proteomes" id="UP000216885">
    <property type="component" value="Unassembled WGS sequence"/>
</dbReference>
<accession>A0A261TZ93</accession>
<comment type="caution">
    <text evidence="1">The sequence shown here is derived from an EMBL/GenBank/DDBJ whole genome shotgun (WGS) entry which is preliminary data.</text>
</comment>
<evidence type="ECO:0000313" key="1">
    <source>
        <dbReference type="EMBL" id="OZI54300.1"/>
    </source>
</evidence>
<protein>
    <submittedName>
        <fullName evidence="1">Uncharacterized protein</fullName>
    </submittedName>
</protein>
<organism evidence="1 2">
    <name type="scientific">Bordetella genomosp. 4</name>
    <dbReference type="NCBI Taxonomy" id="463044"/>
    <lineage>
        <taxon>Bacteria</taxon>
        <taxon>Pseudomonadati</taxon>
        <taxon>Pseudomonadota</taxon>
        <taxon>Betaproteobacteria</taxon>
        <taxon>Burkholderiales</taxon>
        <taxon>Alcaligenaceae</taxon>
        <taxon>Bordetella</taxon>
    </lineage>
</organism>
<dbReference type="AlphaFoldDB" id="A0A261TZ93"/>
<keyword evidence="2" id="KW-1185">Reference proteome</keyword>
<sequence>MSRLRGVFGDKGILVAYFFAAEPPQGKKRPLGGQQAEGAAWGYFFAAEPPQGKKRPLGGQQAEGAAWGYLSGLCVAGYLSVTAATHW</sequence>